<dbReference type="HAMAP" id="MF_01684">
    <property type="entry name" value="Salvage_MtnN"/>
    <property type="match status" value="1"/>
</dbReference>
<dbReference type="Gene3D" id="3.40.50.1580">
    <property type="entry name" value="Nucleoside phosphorylase domain"/>
    <property type="match status" value="1"/>
</dbReference>
<dbReference type="AlphaFoldDB" id="A0A0B7GYU4"/>
<comment type="catalytic activity">
    <reaction evidence="5">
        <text>5'-deoxyadenosine + H2O = 5-deoxy-D-ribose + adenine</text>
        <dbReference type="Rhea" id="RHEA:29859"/>
        <dbReference type="ChEBI" id="CHEBI:15377"/>
        <dbReference type="ChEBI" id="CHEBI:16708"/>
        <dbReference type="ChEBI" id="CHEBI:17319"/>
        <dbReference type="ChEBI" id="CHEBI:149540"/>
        <dbReference type="EC" id="3.2.2.9"/>
    </reaction>
    <physiologicalReaction direction="left-to-right" evidence="5">
        <dbReference type="Rhea" id="RHEA:29860"/>
    </physiologicalReaction>
</comment>
<evidence type="ECO:0000256" key="6">
    <source>
        <dbReference type="HAMAP-Rule" id="MF_01684"/>
    </source>
</evidence>
<comment type="catalytic activity">
    <reaction evidence="6">
        <text>S-methyl-5'-thioadenosine + H2O = 5-(methylsulfanyl)-D-ribose + adenine</text>
        <dbReference type="Rhea" id="RHEA:13617"/>
        <dbReference type="ChEBI" id="CHEBI:15377"/>
        <dbReference type="ChEBI" id="CHEBI:16708"/>
        <dbReference type="ChEBI" id="CHEBI:17509"/>
        <dbReference type="ChEBI" id="CHEBI:78440"/>
        <dbReference type="EC" id="3.2.2.9"/>
    </reaction>
</comment>
<comment type="catalytic activity">
    <reaction evidence="6">
        <text>S-adenosyl-L-homocysteine + H2O = S-(5-deoxy-D-ribos-5-yl)-L-homocysteine + adenine</text>
        <dbReference type="Rhea" id="RHEA:17805"/>
        <dbReference type="ChEBI" id="CHEBI:15377"/>
        <dbReference type="ChEBI" id="CHEBI:16708"/>
        <dbReference type="ChEBI" id="CHEBI:57856"/>
        <dbReference type="ChEBI" id="CHEBI:58195"/>
        <dbReference type="EC" id="3.2.2.9"/>
    </reaction>
</comment>
<dbReference type="UniPathway" id="UPA00904">
    <property type="reaction ID" value="UER00871"/>
</dbReference>
<sequence>MKIGIIGAMELEINTLKKELTNIKTTQISSFSFYEGLINNVSVVVLLSGIGKVSAAVATTLLIEHFQPDVIINTGTAGGLGTSSVHDIILATEVRHHDVDVTAFGYEIGQQAQMPPAYLPDTKWFSIAKKVAEKHSNQLHCGLVVSGDAFISDPARLKQIETFFPQALAVEMEAAAIAQTCHLLKTPFIMLRAISDKAGEGNAISYEKFVVEAGKLSAEINIDIIKNIAN</sequence>
<dbReference type="GO" id="GO:0019284">
    <property type="term" value="P:L-methionine salvage from S-adenosylmethionine"/>
    <property type="evidence" value="ECO:0007669"/>
    <property type="project" value="TreeGrafter"/>
</dbReference>
<evidence type="ECO:0000256" key="5">
    <source>
        <dbReference type="ARBA" id="ARBA00050313"/>
    </source>
</evidence>
<dbReference type="RefSeq" id="WP_041989665.1">
    <property type="nucleotide sequence ID" value="NZ_CDOD01000003.1"/>
</dbReference>
<feature type="binding site" evidence="6">
    <location>
        <begin position="172"/>
        <end position="173"/>
    </location>
    <ligand>
        <name>substrate</name>
    </ligand>
</feature>
<dbReference type="GO" id="GO:0008782">
    <property type="term" value="F:adenosylhomocysteine nucleosidase activity"/>
    <property type="evidence" value="ECO:0007669"/>
    <property type="project" value="UniProtKB-UniRule"/>
</dbReference>
<dbReference type="GO" id="GO:0009164">
    <property type="term" value="P:nucleoside catabolic process"/>
    <property type="evidence" value="ECO:0007669"/>
    <property type="project" value="InterPro"/>
</dbReference>
<dbReference type="Proteomes" id="UP000038055">
    <property type="component" value="Unassembled WGS sequence"/>
</dbReference>
<evidence type="ECO:0000313" key="8">
    <source>
        <dbReference type="EMBL" id="CEN32511.1"/>
    </source>
</evidence>
<dbReference type="EMBL" id="CDOD01000003">
    <property type="protein sequence ID" value="CEN32511.1"/>
    <property type="molecule type" value="Genomic_DNA"/>
</dbReference>
<feature type="active site" description="Proton donor" evidence="6">
    <location>
        <position position="196"/>
    </location>
</feature>
<gene>
    <name evidence="6 8" type="primary">mtnN</name>
    <name evidence="8" type="ORF">CCYN2B_110030</name>
</gene>
<dbReference type="FunFam" id="3.40.50.1580:FF:000001">
    <property type="entry name" value="MTA/SAH nucleosidase family protein"/>
    <property type="match status" value="1"/>
</dbReference>
<keyword evidence="3 6" id="KW-0378">Hydrolase</keyword>
<dbReference type="InterPro" id="IPR010049">
    <property type="entry name" value="MTA_SAH_Nsdase"/>
</dbReference>
<evidence type="ECO:0000313" key="9">
    <source>
        <dbReference type="Proteomes" id="UP000038055"/>
    </source>
</evidence>
<dbReference type="GO" id="GO:0005829">
    <property type="term" value="C:cytosol"/>
    <property type="evidence" value="ECO:0007669"/>
    <property type="project" value="TreeGrafter"/>
</dbReference>
<dbReference type="SUPFAM" id="SSF53167">
    <property type="entry name" value="Purine and uridine phosphorylases"/>
    <property type="match status" value="1"/>
</dbReference>
<evidence type="ECO:0000256" key="3">
    <source>
        <dbReference type="ARBA" id="ARBA00022801"/>
    </source>
</evidence>
<comment type="similarity">
    <text evidence="6">Belongs to the PNP/UDP phosphorylase family. MtnN subfamily.</text>
</comment>
<feature type="binding site" evidence="6">
    <location>
        <position position="78"/>
    </location>
    <ligand>
        <name>substrate</name>
    </ligand>
</feature>
<dbReference type="GO" id="GO:0008930">
    <property type="term" value="F:methylthioadenosine nucleosidase activity"/>
    <property type="evidence" value="ECO:0007669"/>
    <property type="project" value="UniProtKB-UniRule"/>
</dbReference>
<dbReference type="PANTHER" id="PTHR46832:SF1">
    <property type="entry name" value="5'-METHYLTHIOADENOSINE_S-ADENOSYLHOMOCYSTEINE NUCLEOSIDASE"/>
    <property type="match status" value="1"/>
</dbReference>
<dbReference type="InterPro" id="IPR035994">
    <property type="entry name" value="Nucleoside_phosphorylase_sf"/>
</dbReference>
<feature type="domain" description="Nucleoside phosphorylase" evidence="7">
    <location>
        <begin position="2"/>
        <end position="220"/>
    </location>
</feature>
<keyword evidence="8" id="KW-0326">Glycosidase</keyword>
<dbReference type="eggNOG" id="COG0775">
    <property type="taxonomic scope" value="Bacteria"/>
</dbReference>
<comment type="pathway">
    <text evidence="1 6">Amino-acid biosynthesis; L-methionine biosynthesis via salvage pathway; S-methyl-5-thio-alpha-D-ribose 1-phosphate from S-methyl-5'-thioadenosine (hydrolase route): step 1/2.</text>
</comment>
<dbReference type="GO" id="GO:0019509">
    <property type="term" value="P:L-methionine salvage from methylthioadenosine"/>
    <property type="evidence" value="ECO:0007669"/>
    <property type="project" value="UniProtKB-UniRule"/>
</dbReference>
<dbReference type="EC" id="3.2.2.9" evidence="6"/>
<accession>A0A0B7GYU4</accession>
<evidence type="ECO:0000256" key="1">
    <source>
        <dbReference type="ARBA" id="ARBA00004945"/>
    </source>
</evidence>
<reference evidence="9" key="1">
    <citation type="submission" date="2015-01" db="EMBL/GenBank/DDBJ databases">
        <authorList>
            <person name="MANFREDI Pablo"/>
        </authorList>
    </citation>
    <scope>NUCLEOTIDE SEQUENCE [LARGE SCALE GENOMIC DNA]</scope>
    <source>
        <strain evidence="9">Ccyn2B</strain>
    </source>
</reference>
<proteinExistence type="inferred from homology"/>
<dbReference type="PANTHER" id="PTHR46832">
    <property type="entry name" value="5'-METHYLTHIOADENOSINE/S-ADENOSYLHOMOCYSTEINE NUCLEOSIDASE"/>
    <property type="match status" value="1"/>
</dbReference>
<keyword evidence="9" id="KW-1185">Reference proteome</keyword>
<evidence type="ECO:0000256" key="2">
    <source>
        <dbReference type="ARBA" id="ARBA00022605"/>
    </source>
</evidence>
<evidence type="ECO:0000259" key="7">
    <source>
        <dbReference type="Pfam" id="PF01048"/>
    </source>
</evidence>
<dbReference type="NCBIfam" id="NF004079">
    <property type="entry name" value="PRK05584.1"/>
    <property type="match status" value="1"/>
</dbReference>
<evidence type="ECO:0000256" key="4">
    <source>
        <dbReference type="ARBA" id="ARBA00023167"/>
    </source>
</evidence>
<feature type="binding site" evidence="6">
    <location>
        <position position="151"/>
    </location>
    <ligand>
        <name>substrate</name>
    </ligand>
</feature>
<dbReference type="STRING" id="28189.CCYN74_10107"/>
<name>A0A0B7GYU4_9FLAO</name>
<comment type="function">
    <text evidence="6">Catalyzes the irreversible cleavage of the glycosidic bond in both 5'-methylthioadenosine (MTA) and S-adenosylhomocysteine (SAH/AdoHcy) to adenine and the corresponding thioribose, 5'-methylthioribose and S-ribosylhomocysteine, respectively. Also cleaves 5'-deoxyadenosine, a toxic by-product of radical S-adenosylmethionine (SAM) enzymes, into 5-deoxyribose and adenine.</text>
</comment>
<dbReference type="InterPro" id="IPR000845">
    <property type="entry name" value="Nucleoside_phosphorylase_d"/>
</dbReference>
<feature type="active site" description="Proton acceptor" evidence="6">
    <location>
        <position position="12"/>
    </location>
</feature>
<dbReference type="NCBIfam" id="TIGR01704">
    <property type="entry name" value="MTA_SAH-Nsdase"/>
    <property type="match status" value="1"/>
</dbReference>
<dbReference type="Pfam" id="PF01048">
    <property type="entry name" value="PNP_UDP_1"/>
    <property type="match status" value="1"/>
</dbReference>
<organism evidence="8 9">
    <name type="scientific">Capnocytophaga cynodegmi</name>
    <dbReference type="NCBI Taxonomy" id="28189"/>
    <lineage>
        <taxon>Bacteria</taxon>
        <taxon>Pseudomonadati</taxon>
        <taxon>Bacteroidota</taxon>
        <taxon>Flavobacteriia</taxon>
        <taxon>Flavobacteriales</taxon>
        <taxon>Flavobacteriaceae</taxon>
        <taxon>Capnocytophaga</taxon>
    </lineage>
</organism>
<protein>
    <recommendedName>
        <fullName evidence="6">5'-methylthioadenosine/S-adenosylhomocysteine nucleosidase</fullName>
        <shortName evidence="6">MTA/SAH nucleosidase</shortName>
        <shortName evidence="6">MTAN</shortName>
        <ecNumber evidence="6">3.2.2.9</ecNumber>
    </recommendedName>
    <alternativeName>
        <fullName evidence="6">5'-deoxyadenosine nucleosidase</fullName>
        <shortName evidence="6">DOA nucleosidase</shortName>
        <shortName evidence="6">dAdo nucleosidase</shortName>
    </alternativeName>
    <alternativeName>
        <fullName evidence="6">5'-methylthioadenosine nucleosidase</fullName>
        <shortName evidence="6">MTA nucleosidase</shortName>
    </alternativeName>
    <alternativeName>
        <fullName evidence="6">S-adenosylhomocysteine nucleosidase</fullName>
        <shortName evidence="6">AdoHcy nucleosidase</shortName>
        <shortName evidence="6">SAH nucleosidase</shortName>
        <shortName evidence="6">SRH nucleosidase</shortName>
    </alternativeName>
</protein>
<keyword evidence="4 6" id="KW-0486">Methionine biosynthesis</keyword>
<keyword evidence="2 6" id="KW-0028">Amino-acid biosynthesis</keyword>
<dbReference type="CDD" id="cd09008">
    <property type="entry name" value="MTAN"/>
    <property type="match status" value="1"/>
</dbReference>